<evidence type="ECO:0000256" key="1">
    <source>
        <dbReference type="ARBA" id="ARBA00004241"/>
    </source>
</evidence>
<protein>
    <submittedName>
        <fullName evidence="4">Prepilin-type N-terminal cleavage/methylation domain-containing protein</fullName>
    </submittedName>
</protein>
<proteinExistence type="predicted"/>
<accession>A0AAX3X1Z7</accession>
<keyword evidence="3" id="KW-1133">Transmembrane helix</keyword>
<dbReference type="AlphaFoldDB" id="A0AAX3X1Z7"/>
<dbReference type="InterPro" id="IPR012902">
    <property type="entry name" value="N_methyl_site"/>
</dbReference>
<dbReference type="Proteomes" id="UP001178322">
    <property type="component" value="Chromosome"/>
</dbReference>
<dbReference type="GO" id="GO:0009986">
    <property type="term" value="C:cell surface"/>
    <property type="evidence" value="ECO:0007669"/>
    <property type="project" value="UniProtKB-SubCell"/>
</dbReference>
<evidence type="ECO:0000256" key="2">
    <source>
        <dbReference type="ARBA" id="ARBA00023287"/>
    </source>
</evidence>
<dbReference type="EMBL" id="CP126101">
    <property type="protein sequence ID" value="WHY52886.1"/>
    <property type="molecule type" value="Genomic_DNA"/>
</dbReference>
<comment type="subcellular location">
    <subcellularLocation>
        <location evidence="1">Cell surface</location>
    </subcellularLocation>
</comment>
<keyword evidence="3" id="KW-0472">Membrane</keyword>
<reference evidence="4" key="1">
    <citation type="submission" date="2023-05" db="EMBL/GenBank/DDBJ databases">
        <title>Comparative genomics of Bacillaceae isolates and their secondary metabolite potential.</title>
        <authorList>
            <person name="Song L."/>
            <person name="Nielsen L.J."/>
            <person name="Mohite O."/>
            <person name="Xu X."/>
            <person name="Weber T."/>
            <person name="Kovacs A.T."/>
        </authorList>
    </citation>
    <scope>NUCLEOTIDE SEQUENCE</scope>
    <source>
        <strain evidence="4">LY1</strain>
    </source>
</reference>
<dbReference type="RefSeq" id="WP_283871275.1">
    <property type="nucleotide sequence ID" value="NZ_CP126101.1"/>
</dbReference>
<sequence length="154" mass="17204">MIKYLKNNQGMSLIEVVAALLIIGIVLISFFGLLIQSNKTTHKSNDILDATYAAQVKMEEIYNASGGAVSYEDLAGGYTLDEENPSSTLTSLPTNQVYKYLPHEEDRFTYYLTLETFPADNTYKNAVYVHLEVVENSTNSKATMENVYILGRAK</sequence>
<organism evidence="4 5">
    <name type="scientific">Lysinibacillus pakistanensis</name>
    <dbReference type="NCBI Taxonomy" id="759811"/>
    <lineage>
        <taxon>Bacteria</taxon>
        <taxon>Bacillati</taxon>
        <taxon>Bacillota</taxon>
        <taxon>Bacilli</taxon>
        <taxon>Bacillales</taxon>
        <taxon>Bacillaceae</taxon>
        <taxon>Lysinibacillus</taxon>
    </lineage>
</organism>
<feature type="transmembrane region" description="Helical" evidence="3">
    <location>
        <begin position="12"/>
        <end position="35"/>
    </location>
</feature>
<gene>
    <name evidence="4" type="ORF">QNH24_06500</name>
</gene>
<evidence type="ECO:0000313" key="5">
    <source>
        <dbReference type="Proteomes" id="UP001178322"/>
    </source>
</evidence>
<dbReference type="Pfam" id="PF07963">
    <property type="entry name" value="N_methyl"/>
    <property type="match status" value="1"/>
</dbReference>
<dbReference type="GO" id="GO:0030420">
    <property type="term" value="P:establishment of competence for transformation"/>
    <property type="evidence" value="ECO:0007669"/>
    <property type="project" value="UniProtKB-KW"/>
</dbReference>
<evidence type="ECO:0000256" key="3">
    <source>
        <dbReference type="SAM" id="Phobius"/>
    </source>
</evidence>
<name>A0AAX3X1Z7_9BACI</name>
<keyword evidence="2" id="KW-0178">Competence</keyword>
<dbReference type="NCBIfam" id="TIGR02532">
    <property type="entry name" value="IV_pilin_GFxxxE"/>
    <property type="match status" value="1"/>
</dbReference>
<keyword evidence="3" id="KW-0812">Transmembrane</keyword>
<evidence type="ECO:0000313" key="4">
    <source>
        <dbReference type="EMBL" id="WHY52886.1"/>
    </source>
</evidence>